<dbReference type="SUPFAM" id="SSF52283">
    <property type="entry name" value="Formate/glycerate dehydrogenase catalytic domain-like"/>
    <property type="match status" value="1"/>
</dbReference>
<feature type="active site" evidence="5">
    <location>
        <position position="235"/>
    </location>
</feature>
<protein>
    <recommendedName>
        <fullName evidence="5">Erythronate-4-phosphate dehydrogenase</fullName>
        <ecNumber evidence="5">1.1.1.290</ecNumber>
    </recommendedName>
</protein>
<dbReference type="InterPro" id="IPR020921">
    <property type="entry name" value="Erythronate-4-P_DHase"/>
</dbReference>
<feature type="domain" description="D-isomer specific 2-hydroxyacid dehydrogenase NAD-binding" evidence="6">
    <location>
        <begin position="113"/>
        <end position="254"/>
    </location>
</feature>
<feature type="active site" evidence="5">
    <location>
        <position position="206"/>
    </location>
</feature>
<organism evidence="8 9">
    <name type="scientific">Spongiibacter nanhainus</name>
    <dbReference type="NCBI Taxonomy" id="2794344"/>
    <lineage>
        <taxon>Bacteria</taxon>
        <taxon>Pseudomonadati</taxon>
        <taxon>Pseudomonadota</taxon>
        <taxon>Gammaproteobacteria</taxon>
        <taxon>Cellvibrionales</taxon>
        <taxon>Spongiibacteraceae</taxon>
        <taxon>Spongiibacter</taxon>
    </lineage>
</organism>
<name>A0A7T4US12_9GAMM</name>
<comment type="pathway">
    <text evidence="5">Cofactor biosynthesis; pyridoxine 5'-phosphate biosynthesis; pyridoxine 5'-phosphate from D-erythrose 4-phosphate: step 2/5.</text>
</comment>
<dbReference type="SUPFAM" id="SSF51735">
    <property type="entry name" value="NAD(P)-binding Rossmann-fold domains"/>
    <property type="match status" value="1"/>
</dbReference>
<feature type="domain" description="Erythronate-4-phosphate dehydrogenase dimerisation" evidence="7">
    <location>
        <begin position="301"/>
        <end position="350"/>
    </location>
</feature>
<feature type="binding site" evidence="5">
    <location>
        <position position="45"/>
    </location>
    <ligand>
        <name>substrate</name>
    </ligand>
</feature>
<comment type="similarity">
    <text evidence="5">Belongs to the D-isomer specific 2-hydroxyacid dehydrogenase family. PdxB subfamily.</text>
</comment>
<evidence type="ECO:0000313" key="9">
    <source>
        <dbReference type="Proteomes" id="UP000596063"/>
    </source>
</evidence>
<dbReference type="PANTHER" id="PTHR42938">
    <property type="entry name" value="FORMATE DEHYDROGENASE 1"/>
    <property type="match status" value="1"/>
</dbReference>
<feature type="binding site" evidence="5">
    <location>
        <position position="146"/>
    </location>
    <ligand>
        <name>NAD(+)</name>
        <dbReference type="ChEBI" id="CHEBI:57540"/>
    </ligand>
</feature>
<feature type="binding site" evidence="5">
    <location>
        <position position="256"/>
    </location>
    <ligand>
        <name>substrate</name>
    </ligand>
</feature>
<comment type="subunit">
    <text evidence="5">Homodimer.</text>
</comment>
<dbReference type="GO" id="GO:0051287">
    <property type="term" value="F:NAD binding"/>
    <property type="evidence" value="ECO:0007669"/>
    <property type="project" value="InterPro"/>
</dbReference>
<dbReference type="UniPathway" id="UPA00244">
    <property type="reaction ID" value="UER00310"/>
</dbReference>
<comment type="function">
    <text evidence="5">Catalyzes the oxidation of erythronate-4-phosphate to 3-hydroxy-2-oxo-4-phosphonooxybutanoate.</text>
</comment>
<dbReference type="GO" id="GO:0033711">
    <property type="term" value="F:4-phosphoerythronate dehydrogenase activity"/>
    <property type="evidence" value="ECO:0007669"/>
    <property type="project" value="UniProtKB-EC"/>
</dbReference>
<dbReference type="KEGG" id="snan:I6N98_08450"/>
<feature type="binding site" evidence="5">
    <location>
        <position position="230"/>
    </location>
    <ligand>
        <name>NAD(+)</name>
        <dbReference type="ChEBI" id="CHEBI:57540"/>
    </ligand>
</feature>
<gene>
    <name evidence="5" type="primary">pdxB</name>
    <name evidence="8" type="ORF">I6N98_08450</name>
</gene>
<dbReference type="EC" id="1.1.1.290" evidence="5"/>
<comment type="catalytic activity">
    <reaction evidence="5">
        <text>4-phospho-D-erythronate + NAD(+) = (R)-3-hydroxy-2-oxo-4-phosphooxybutanoate + NADH + H(+)</text>
        <dbReference type="Rhea" id="RHEA:18829"/>
        <dbReference type="ChEBI" id="CHEBI:15378"/>
        <dbReference type="ChEBI" id="CHEBI:57540"/>
        <dbReference type="ChEBI" id="CHEBI:57945"/>
        <dbReference type="ChEBI" id="CHEBI:58538"/>
        <dbReference type="ChEBI" id="CHEBI:58766"/>
        <dbReference type="EC" id="1.1.1.290"/>
    </reaction>
</comment>
<dbReference type="PANTHER" id="PTHR42938:SF9">
    <property type="entry name" value="FORMATE DEHYDROGENASE 1"/>
    <property type="match status" value="1"/>
</dbReference>
<dbReference type="GO" id="GO:0008615">
    <property type="term" value="P:pyridoxine biosynthetic process"/>
    <property type="evidence" value="ECO:0007669"/>
    <property type="project" value="UniProtKB-UniRule"/>
</dbReference>
<dbReference type="Proteomes" id="UP000596063">
    <property type="component" value="Chromosome"/>
</dbReference>
<dbReference type="GO" id="GO:0036001">
    <property type="term" value="P:'de novo' pyridoxal 5'-phosphate biosynthetic process"/>
    <property type="evidence" value="ECO:0007669"/>
    <property type="project" value="TreeGrafter"/>
</dbReference>
<dbReference type="Gene3D" id="3.30.1370.170">
    <property type="match status" value="1"/>
</dbReference>
<feature type="active site" description="Proton donor" evidence="5">
    <location>
        <position position="252"/>
    </location>
</feature>
<dbReference type="InterPro" id="IPR036291">
    <property type="entry name" value="NAD(P)-bd_dom_sf"/>
</dbReference>
<evidence type="ECO:0000259" key="6">
    <source>
        <dbReference type="Pfam" id="PF02826"/>
    </source>
</evidence>
<dbReference type="InterPro" id="IPR006140">
    <property type="entry name" value="D-isomer_DH_NAD-bd"/>
</dbReference>
<dbReference type="InterPro" id="IPR038251">
    <property type="entry name" value="PdxB_dimer_sf"/>
</dbReference>
<reference evidence="8 9" key="1">
    <citation type="submission" date="2020-12" db="EMBL/GenBank/DDBJ databases">
        <authorList>
            <person name="Shan Y."/>
        </authorList>
    </citation>
    <scope>NUCLEOTIDE SEQUENCE [LARGE SCALE GENOMIC DNA]</scope>
    <source>
        <strain evidence="9">csc3.9</strain>
    </source>
</reference>
<sequence length="375" mass="39781">MKIWVDENIPLAETLFGQLGDVVPFAGRTLGHGDVQEADALVVRSVTQVNASLLAGSRVKFVGTATIGVDHLDLPWLAQQGITVCSAPGSNAQSVAEYVLSALAALGTTLEDLLAGGCVGIVGFGNVGRQVARCLAALGIAYRAYDPWMPDDLDPNLTDLDAVTASQVLCCHAPLVKDGAHPSYHLLGVEDLTRLDTGGVLLNAGRGGVLDTEALLSLKQQRPDIALVMDVWENEPAIDLSLAQQCAIATPHIAGYSLDGKIRGAVMIARALAQQLGASLDEAVFSQSSAEVKVPASGEGAHFIRSLIHSVYDVREDDQRFRHILTGDVAAGFDRLRKDYPVRRELAACDFDFPGGLSEQQRDLLLALTTPTANL</sequence>
<dbReference type="HAMAP" id="MF_01825">
    <property type="entry name" value="PdxB"/>
    <property type="match status" value="1"/>
</dbReference>
<keyword evidence="9" id="KW-1185">Reference proteome</keyword>
<evidence type="ECO:0000259" key="7">
    <source>
        <dbReference type="Pfam" id="PF11890"/>
    </source>
</evidence>
<comment type="caution">
    <text evidence="5">Lacks conserved residue(s) required for the propagation of feature annotation.</text>
</comment>
<evidence type="ECO:0000256" key="5">
    <source>
        <dbReference type="HAMAP-Rule" id="MF_01825"/>
    </source>
</evidence>
<dbReference type="GO" id="GO:0005829">
    <property type="term" value="C:cytosol"/>
    <property type="evidence" value="ECO:0007669"/>
    <property type="project" value="TreeGrafter"/>
</dbReference>
<dbReference type="RefSeq" id="WP_198571337.1">
    <property type="nucleotide sequence ID" value="NZ_CP066167.1"/>
</dbReference>
<comment type="subcellular location">
    <subcellularLocation>
        <location evidence="5">Cytoplasm</location>
    </subcellularLocation>
</comment>
<evidence type="ECO:0000256" key="2">
    <source>
        <dbReference type="ARBA" id="ARBA00023002"/>
    </source>
</evidence>
<keyword evidence="1 5" id="KW-0963">Cytoplasm</keyword>
<evidence type="ECO:0000256" key="3">
    <source>
        <dbReference type="ARBA" id="ARBA00023027"/>
    </source>
</evidence>
<evidence type="ECO:0000256" key="4">
    <source>
        <dbReference type="ARBA" id="ARBA00023096"/>
    </source>
</evidence>
<feature type="binding site" evidence="5">
    <location>
        <position position="255"/>
    </location>
    <ligand>
        <name>NAD(+)</name>
        <dbReference type="ChEBI" id="CHEBI:57540"/>
    </ligand>
</feature>
<evidence type="ECO:0000313" key="8">
    <source>
        <dbReference type="EMBL" id="QQD19853.1"/>
    </source>
</evidence>
<keyword evidence="4 5" id="KW-0664">Pyridoxine biosynthesis</keyword>
<proteinExistence type="inferred from homology"/>
<accession>A0A7T4US12</accession>
<keyword evidence="2 5" id="KW-0560">Oxidoreductase</keyword>
<dbReference type="InterPro" id="IPR024531">
    <property type="entry name" value="Erythronate-4-P_DHase_dimer"/>
</dbReference>
<dbReference type="Pfam" id="PF11890">
    <property type="entry name" value="DUF3410"/>
    <property type="match status" value="1"/>
</dbReference>
<dbReference type="Pfam" id="PF02826">
    <property type="entry name" value="2-Hacid_dh_C"/>
    <property type="match status" value="1"/>
</dbReference>
<keyword evidence="3 5" id="KW-0520">NAD</keyword>
<dbReference type="EMBL" id="CP066167">
    <property type="protein sequence ID" value="QQD19853.1"/>
    <property type="molecule type" value="Genomic_DNA"/>
</dbReference>
<dbReference type="AlphaFoldDB" id="A0A7T4US12"/>
<evidence type="ECO:0000256" key="1">
    <source>
        <dbReference type="ARBA" id="ARBA00022490"/>
    </source>
</evidence>
<feature type="binding site" evidence="5">
    <location>
        <position position="66"/>
    </location>
    <ligand>
        <name>substrate</name>
    </ligand>
</feature>
<dbReference type="CDD" id="cd12158">
    <property type="entry name" value="ErythrP_dh"/>
    <property type="match status" value="1"/>
</dbReference>
<dbReference type="Gene3D" id="3.40.50.720">
    <property type="entry name" value="NAD(P)-binding Rossmann-like Domain"/>
    <property type="match status" value="2"/>
</dbReference>
<dbReference type="GO" id="GO:0046983">
    <property type="term" value="F:protein dimerization activity"/>
    <property type="evidence" value="ECO:0007669"/>
    <property type="project" value="InterPro"/>
</dbReference>